<evidence type="ECO:0000256" key="1">
    <source>
        <dbReference type="SAM" id="MobiDB-lite"/>
    </source>
</evidence>
<reference evidence="3" key="1">
    <citation type="submission" date="2016-11" db="UniProtKB">
        <authorList>
            <consortium name="WormBaseParasite"/>
        </authorList>
    </citation>
    <scope>IDENTIFICATION</scope>
</reference>
<evidence type="ECO:0000313" key="2">
    <source>
        <dbReference type="Proteomes" id="UP000095281"/>
    </source>
</evidence>
<dbReference type="Proteomes" id="UP000095281">
    <property type="component" value="Unplaced"/>
</dbReference>
<organism evidence="2 3">
    <name type="scientific">Meloidogyne hapla</name>
    <name type="common">Root-knot nematode worm</name>
    <dbReference type="NCBI Taxonomy" id="6305"/>
    <lineage>
        <taxon>Eukaryota</taxon>
        <taxon>Metazoa</taxon>
        <taxon>Ecdysozoa</taxon>
        <taxon>Nematoda</taxon>
        <taxon>Chromadorea</taxon>
        <taxon>Rhabditida</taxon>
        <taxon>Tylenchina</taxon>
        <taxon>Tylenchomorpha</taxon>
        <taxon>Tylenchoidea</taxon>
        <taxon>Meloidogynidae</taxon>
        <taxon>Meloidogyninae</taxon>
        <taxon>Meloidogyne</taxon>
    </lineage>
</organism>
<feature type="compositionally biased region" description="Acidic residues" evidence="1">
    <location>
        <begin position="131"/>
        <end position="142"/>
    </location>
</feature>
<evidence type="ECO:0000313" key="3">
    <source>
        <dbReference type="WBParaSite" id="MhA1_Contig123.frz3.gene52"/>
    </source>
</evidence>
<proteinExistence type="predicted"/>
<dbReference type="AlphaFoldDB" id="A0A1I8B130"/>
<protein>
    <submittedName>
        <fullName evidence="3">Uncharacterized protein</fullName>
    </submittedName>
</protein>
<feature type="compositionally biased region" description="Polar residues" evidence="1">
    <location>
        <begin position="91"/>
        <end position="101"/>
    </location>
</feature>
<name>A0A1I8B130_MELHA</name>
<feature type="region of interest" description="Disordered" evidence="1">
    <location>
        <begin position="89"/>
        <end position="142"/>
    </location>
</feature>
<dbReference type="WBParaSite" id="MhA1_Contig123.frz3.gene52">
    <property type="protein sequence ID" value="MhA1_Contig123.frz3.gene52"/>
    <property type="gene ID" value="MhA1_Contig123.frz3.gene52"/>
</dbReference>
<keyword evidence="2" id="KW-1185">Reference proteome</keyword>
<accession>A0A1I8B130</accession>
<sequence length="142" mass="16239">MPCWLQHNKKSLIWRKSKEENLEIPSTSTIDNIQIDNQENEEKSDLGLNELSDYFQHFVCLCSPKMSDLAQSIKILGDRWIRTPLREINSSRKPNTPTTTPLGFRLESKENPVPAFIPEPANTISNRSDPELLENNDLEGSC</sequence>